<dbReference type="InterPro" id="IPR036921">
    <property type="entry name" value="PurM-like_N_sf"/>
</dbReference>
<dbReference type="InterPro" id="IPR010074">
    <property type="entry name" value="PRibForGlyAmidine_synth_PurL"/>
</dbReference>
<comment type="caution">
    <text evidence="2">The sequence shown here is derived from an EMBL/GenBank/DDBJ whole genome shotgun (WGS) entry which is preliminary data.</text>
</comment>
<sequence length="119" mass="12781">MWQFVEAIRGLADVCQDLGVPVTGGNVSLYNGTGEPGRIDSSINPTAIVGMLGILDDVDRVTPSGWRQDGLILYVLGTTGADLDGSRFAEPERSPWWRGPRGGHRRGEDVGRGHGRLVP</sequence>
<dbReference type="PANTHER" id="PTHR43555:SF1">
    <property type="entry name" value="PHOSPHORIBOSYLFORMYLGLYCINAMIDINE SYNTHASE SUBUNIT PURL"/>
    <property type="match status" value="1"/>
</dbReference>
<proteinExistence type="predicted"/>
<evidence type="ECO:0000313" key="3">
    <source>
        <dbReference type="Proteomes" id="UP001157125"/>
    </source>
</evidence>
<accession>A0ABQ6ICG3</accession>
<reference evidence="3" key="1">
    <citation type="journal article" date="2019" name="Int. J. Syst. Evol. Microbiol.">
        <title>The Global Catalogue of Microorganisms (GCM) 10K type strain sequencing project: providing services to taxonomists for standard genome sequencing and annotation.</title>
        <authorList>
            <consortium name="The Broad Institute Genomics Platform"/>
            <consortium name="The Broad Institute Genome Sequencing Center for Infectious Disease"/>
            <person name="Wu L."/>
            <person name="Ma J."/>
        </authorList>
    </citation>
    <scope>NUCLEOTIDE SEQUENCE [LARGE SCALE GENOMIC DNA]</scope>
    <source>
        <strain evidence="3">NBRC 112299</strain>
    </source>
</reference>
<evidence type="ECO:0008006" key="4">
    <source>
        <dbReference type="Google" id="ProtNLM"/>
    </source>
</evidence>
<keyword evidence="3" id="KW-1185">Reference proteome</keyword>
<evidence type="ECO:0000256" key="1">
    <source>
        <dbReference type="SAM" id="MobiDB-lite"/>
    </source>
</evidence>
<protein>
    <recommendedName>
        <fullName evidence="4">PurM-like N-terminal domain-containing protein</fullName>
    </recommendedName>
</protein>
<evidence type="ECO:0000313" key="2">
    <source>
        <dbReference type="EMBL" id="GMA35381.1"/>
    </source>
</evidence>
<organism evidence="2 3">
    <name type="scientific">Demequina litorisediminis</name>
    <dbReference type="NCBI Taxonomy" id="1849022"/>
    <lineage>
        <taxon>Bacteria</taxon>
        <taxon>Bacillati</taxon>
        <taxon>Actinomycetota</taxon>
        <taxon>Actinomycetes</taxon>
        <taxon>Micrococcales</taxon>
        <taxon>Demequinaceae</taxon>
        <taxon>Demequina</taxon>
    </lineage>
</organism>
<dbReference type="PANTHER" id="PTHR43555">
    <property type="entry name" value="PHOSPHORIBOSYLFORMYLGLYCINAMIDINE SYNTHASE SUBUNIT PURL"/>
    <property type="match status" value="1"/>
</dbReference>
<feature type="region of interest" description="Disordered" evidence="1">
    <location>
        <begin position="84"/>
        <end position="119"/>
    </location>
</feature>
<feature type="compositionally biased region" description="Basic and acidic residues" evidence="1">
    <location>
        <begin position="84"/>
        <end position="95"/>
    </location>
</feature>
<dbReference type="Proteomes" id="UP001157125">
    <property type="component" value="Unassembled WGS sequence"/>
</dbReference>
<dbReference type="EMBL" id="BSUN01000001">
    <property type="protein sequence ID" value="GMA35381.1"/>
    <property type="molecule type" value="Genomic_DNA"/>
</dbReference>
<dbReference type="SUPFAM" id="SSF55326">
    <property type="entry name" value="PurM N-terminal domain-like"/>
    <property type="match status" value="1"/>
</dbReference>
<gene>
    <name evidence="2" type="ORF">GCM10025876_15850</name>
</gene>
<dbReference type="Gene3D" id="3.30.1330.10">
    <property type="entry name" value="PurM-like, N-terminal domain"/>
    <property type="match status" value="1"/>
</dbReference>
<name>A0ABQ6ICG3_9MICO</name>